<name>A0A061QVZ6_9CHLO</name>
<organism evidence="1">
    <name type="scientific">Tetraselmis sp. GSL018</name>
    <dbReference type="NCBI Taxonomy" id="582737"/>
    <lineage>
        <taxon>Eukaryota</taxon>
        <taxon>Viridiplantae</taxon>
        <taxon>Chlorophyta</taxon>
        <taxon>core chlorophytes</taxon>
        <taxon>Chlorodendrophyceae</taxon>
        <taxon>Chlorodendrales</taxon>
        <taxon>Chlorodendraceae</taxon>
        <taxon>Tetraselmis</taxon>
    </lineage>
</organism>
<feature type="non-terminal residue" evidence="1">
    <location>
        <position position="1"/>
    </location>
</feature>
<gene>
    <name evidence="1" type="ORF">TSPGSL018_23204</name>
</gene>
<protein>
    <submittedName>
        <fullName evidence="1">Uncharacterized protein</fullName>
    </submittedName>
</protein>
<accession>A0A061QVZ6</accession>
<proteinExistence type="predicted"/>
<dbReference type="EMBL" id="GBEZ01024493">
    <property type="protein sequence ID" value="JAC62501.1"/>
    <property type="molecule type" value="Transcribed_RNA"/>
</dbReference>
<reference evidence="1" key="1">
    <citation type="submission" date="2014-05" db="EMBL/GenBank/DDBJ databases">
        <title>The transcriptome of the halophilic microalga Tetraselmis sp. GSL018 isolated from the Great Salt Lake, Utah.</title>
        <authorList>
            <person name="Jinkerson R.E."/>
            <person name="D'Adamo S."/>
            <person name="Posewitz M.C."/>
        </authorList>
    </citation>
    <scope>NUCLEOTIDE SEQUENCE</scope>
    <source>
        <strain evidence="1">GSL018</strain>
    </source>
</reference>
<evidence type="ECO:0000313" key="1">
    <source>
        <dbReference type="EMBL" id="JAC62501.1"/>
    </source>
</evidence>
<sequence>TRRLRSVAVSQPYSVPRTGYVFEIRKVWVGCQSLGRTQVDKVKLKSHTCILLKTKPNMLYSSCIVFCQ</sequence>
<dbReference type="AlphaFoldDB" id="A0A061QVZ6"/>
<feature type="non-terminal residue" evidence="1">
    <location>
        <position position="68"/>
    </location>
</feature>